<organism evidence="3 4">
    <name type="scientific">Streptomyces kaniharaensis</name>
    <dbReference type="NCBI Taxonomy" id="212423"/>
    <lineage>
        <taxon>Bacteria</taxon>
        <taxon>Bacillati</taxon>
        <taxon>Actinomycetota</taxon>
        <taxon>Actinomycetes</taxon>
        <taxon>Kitasatosporales</taxon>
        <taxon>Streptomycetaceae</taxon>
        <taxon>Streptomyces</taxon>
    </lineage>
</organism>
<name>A0A6N7KXK8_9ACTN</name>
<evidence type="ECO:0000256" key="1">
    <source>
        <dbReference type="SAM" id="MobiDB-lite"/>
    </source>
</evidence>
<dbReference type="Gene3D" id="3.90.1580.10">
    <property type="entry name" value="paralog of FGE (formylglycine-generating enzyme)"/>
    <property type="match status" value="1"/>
</dbReference>
<feature type="region of interest" description="Disordered" evidence="1">
    <location>
        <begin position="304"/>
        <end position="327"/>
    </location>
</feature>
<sequence length="327" mass="36536">MVWVPGGTFLMGSPDFYPEERPVHPVRVDGFWMDEKPVTVARFRRFVKETGHRTVAERPLEPSAYPEVDRELLVPGALVFRPTRGPVPLDDFHRWWEYVPGACWRHPDGPGSTLNGRELHPVTQVSFEDARAYAAWAGKRLPTEAEWECAARGGLEGATYCWGEEFTRKGRYLANTWHGRFPWENLALDGFEGTSPVASFPPNGYGLYDMAGNVWEWTIDYYTGVHPGPAPRSCCAPHNPRSVTPVERLSENGFHRRVVKGGSFLCAPNYCLRYRPAARQGQTEDTATCHLGFRCVLDAHTAEGSWPPPGPARSGDSSSVTSCQRSG</sequence>
<gene>
    <name evidence="3" type="ORF">F7Q99_25450</name>
</gene>
<dbReference type="PANTHER" id="PTHR23150">
    <property type="entry name" value="SULFATASE MODIFYING FACTOR 1, 2"/>
    <property type="match status" value="1"/>
</dbReference>
<dbReference type="SUPFAM" id="SSF56436">
    <property type="entry name" value="C-type lectin-like"/>
    <property type="match status" value="1"/>
</dbReference>
<dbReference type="AlphaFoldDB" id="A0A6N7KXK8"/>
<dbReference type="InterPro" id="IPR042095">
    <property type="entry name" value="SUMF_sf"/>
</dbReference>
<dbReference type="Pfam" id="PF03781">
    <property type="entry name" value="FGE-sulfatase"/>
    <property type="match status" value="1"/>
</dbReference>
<dbReference type="EMBL" id="WBOF01000001">
    <property type="protein sequence ID" value="MQS15525.1"/>
    <property type="molecule type" value="Genomic_DNA"/>
</dbReference>
<evidence type="ECO:0000313" key="3">
    <source>
        <dbReference type="EMBL" id="MQS15525.1"/>
    </source>
</evidence>
<accession>A0A6N7KXK8</accession>
<dbReference type="InterPro" id="IPR051043">
    <property type="entry name" value="Sulfatase_Mod_Factor_Kinase"/>
</dbReference>
<dbReference type="OrthoDB" id="9768004at2"/>
<dbReference type="InterPro" id="IPR005532">
    <property type="entry name" value="SUMF_dom"/>
</dbReference>
<dbReference type="Proteomes" id="UP000450000">
    <property type="component" value="Unassembled WGS sequence"/>
</dbReference>
<dbReference type="InterPro" id="IPR016187">
    <property type="entry name" value="CTDL_fold"/>
</dbReference>
<evidence type="ECO:0000313" key="4">
    <source>
        <dbReference type="Proteomes" id="UP000450000"/>
    </source>
</evidence>
<dbReference type="PANTHER" id="PTHR23150:SF19">
    <property type="entry name" value="FORMYLGLYCINE-GENERATING ENZYME"/>
    <property type="match status" value="1"/>
</dbReference>
<evidence type="ECO:0000259" key="2">
    <source>
        <dbReference type="Pfam" id="PF03781"/>
    </source>
</evidence>
<dbReference type="GO" id="GO:0120147">
    <property type="term" value="F:formylglycine-generating oxidase activity"/>
    <property type="evidence" value="ECO:0007669"/>
    <property type="project" value="TreeGrafter"/>
</dbReference>
<reference evidence="3 4" key="1">
    <citation type="submission" date="2019-09" db="EMBL/GenBank/DDBJ databases">
        <title>Genome Sequences of Streptomyces kaniharaensis ATCC 21070.</title>
        <authorList>
            <person name="Zhu W."/>
            <person name="De Crecy-Lagard V."/>
            <person name="Richards N.G."/>
        </authorList>
    </citation>
    <scope>NUCLEOTIDE SEQUENCE [LARGE SCALE GENOMIC DNA]</scope>
    <source>
        <strain evidence="3 4">SF-557</strain>
    </source>
</reference>
<proteinExistence type="predicted"/>
<feature type="compositionally biased region" description="Polar residues" evidence="1">
    <location>
        <begin position="315"/>
        <end position="327"/>
    </location>
</feature>
<keyword evidence="4" id="KW-1185">Reference proteome</keyword>
<protein>
    <submittedName>
        <fullName evidence="3">Formylglycine-generating enzyme family protein</fullName>
    </submittedName>
</protein>
<feature type="domain" description="Sulfatase-modifying factor enzyme-like" evidence="2">
    <location>
        <begin position="1"/>
        <end position="296"/>
    </location>
</feature>
<comment type="caution">
    <text evidence="3">The sequence shown here is derived from an EMBL/GenBank/DDBJ whole genome shotgun (WGS) entry which is preliminary data.</text>
</comment>